<evidence type="ECO:0000256" key="12">
    <source>
        <dbReference type="ARBA" id="ARBA00049985"/>
    </source>
</evidence>
<name>A0A428Z536_KIBAR</name>
<keyword evidence="6" id="KW-0547">Nucleotide-binding</keyword>
<proteinExistence type="inferred from homology"/>
<dbReference type="EMBL" id="QHKI01000024">
    <property type="protein sequence ID" value="RSM81922.1"/>
    <property type="molecule type" value="Genomic_DNA"/>
</dbReference>
<feature type="region of interest" description="Disordered" evidence="14">
    <location>
        <begin position="314"/>
        <end position="342"/>
    </location>
</feature>
<dbReference type="Pfam" id="PF01061">
    <property type="entry name" value="ABC2_membrane"/>
    <property type="match status" value="1"/>
</dbReference>
<dbReference type="InterPro" id="IPR005894">
    <property type="entry name" value="DrrA"/>
</dbReference>
<dbReference type="InterPro" id="IPR013525">
    <property type="entry name" value="ABC2_TM"/>
</dbReference>
<dbReference type="InterPro" id="IPR047817">
    <property type="entry name" value="ABC2_TM_bact-type"/>
</dbReference>
<dbReference type="InterPro" id="IPR050763">
    <property type="entry name" value="ABC_transporter_ATP-binding"/>
</dbReference>
<comment type="similarity">
    <text evidence="12">Belongs to the ABC transporter superfamily. Drug exporter-1 (DrugE1) (TC 3.A.1.105) family.</text>
</comment>
<dbReference type="InterPro" id="IPR027417">
    <property type="entry name" value="P-loop_NTPase"/>
</dbReference>
<evidence type="ECO:0000256" key="7">
    <source>
        <dbReference type="ARBA" id="ARBA00022840"/>
    </source>
</evidence>
<evidence type="ECO:0000256" key="3">
    <source>
        <dbReference type="ARBA" id="ARBA00022448"/>
    </source>
</evidence>
<dbReference type="GO" id="GO:0016887">
    <property type="term" value="F:ATP hydrolysis activity"/>
    <property type="evidence" value="ECO:0007669"/>
    <property type="project" value="InterPro"/>
</dbReference>
<dbReference type="GO" id="GO:0005886">
    <property type="term" value="C:plasma membrane"/>
    <property type="evidence" value="ECO:0007669"/>
    <property type="project" value="UniProtKB-SubCell"/>
</dbReference>
<feature type="transmembrane region" description="Helical" evidence="13">
    <location>
        <begin position="477"/>
        <end position="502"/>
    </location>
</feature>
<keyword evidence="10 13" id="KW-0472">Membrane</keyword>
<keyword evidence="8" id="KW-1278">Translocase</keyword>
<feature type="transmembrane region" description="Helical" evidence="13">
    <location>
        <begin position="369"/>
        <end position="392"/>
    </location>
</feature>
<dbReference type="AlphaFoldDB" id="A0A428Z536"/>
<keyword evidence="7" id="KW-0067">ATP-binding</keyword>
<dbReference type="GO" id="GO:0046677">
    <property type="term" value="P:response to antibiotic"/>
    <property type="evidence" value="ECO:0007669"/>
    <property type="project" value="UniProtKB-KW"/>
</dbReference>
<comment type="subcellular location">
    <subcellularLocation>
        <location evidence="13">Cell membrane</location>
        <topology evidence="13">Multi-pass membrane protein</topology>
    </subcellularLocation>
    <subcellularLocation>
        <location evidence="2">Cell membrane</location>
        <topology evidence="2">Peripheral membrane protein</topology>
        <orientation evidence="2">Cytoplasmic side</orientation>
    </subcellularLocation>
    <subcellularLocation>
        <location evidence="1">Membrane</location>
        <topology evidence="1">Multi-pass membrane protein</topology>
    </subcellularLocation>
</comment>
<evidence type="ECO:0000256" key="4">
    <source>
        <dbReference type="ARBA" id="ARBA00022475"/>
    </source>
</evidence>
<feature type="transmembrane region" description="Helical" evidence="13">
    <location>
        <begin position="514"/>
        <end position="533"/>
    </location>
</feature>
<feature type="transmembrane region" description="Helical" evidence="13">
    <location>
        <begin position="569"/>
        <end position="588"/>
    </location>
</feature>
<dbReference type="GO" id="GO:0005524">
    <property type="term" value="F:ATP binding"/>
    <property type="evidence" value="ECO:0007669"/>
    <property type="project" value="UniProtKB-KW"/>
</dbReference>
<dbReference type="InterPro" id="IPR003593">
    <property type="entry name" value="AAA+_ATPase"/>
</dbReference>
<reference evidence="17 18" key="1">
    <citation type="submission" date="2018-05" db="EMBL/GenBank/DDBJ databases">
        <title>Evolution of GPA BGCs.</title>
        <authorList>
            <person name="Waglechner N."/>
            <person name="Wright G.D."/>
        </authorList>
    </citation>
    <scope>NUCLEOTIDE SEQUENCE [LARGE SCALE GENOMIC DNA]</scope>
    <source>
        <strain evidence="17 18">A82846</strain>
    </source>
</reference>
<evidence type="ECO:0000256" key="14">
    <source>
        <dbReference type="SAM" id="MobiDB-lite"/>
    </source>
</evidence>
<dbReference type="SUPFAM" id="SSF52540">
    <property type="entry name" value="P-loop containing nucleoside triphosphate hydrolases"/>
    <property type="match status" value="1"/>
</dbReference>
<comment type="similarity">
    <text evidence="13">Belongs to the ABC-2 integral membrane protein family.</text>
</comment>
<dbReference type="PANTHER" id="PTHR42711:SF19">
    <property type="entry name" value="DOXORUBICIN RESISTANCE ATP-BINDING PROTEIN DRRA"/>
    <property type="match status" value="1"/>
</dbReference>
<evidence type="ECO:0000256" key="5">
    <source>
        <dbReference type="ARBA" id="ARBA00022692"/>
    </source>
</evidence>
<dbReference type="GO" id="GO:0140359">
    <property type="term" value="F:ABC-type transporter activity"/>
    <property type="evidence" value="ECO:0007669"/>
    <property type="project" value="InterPro"/>
</dbReference>
<evidence type="ECO:0000259" key="15">
    <source>
        <dbReference type="PROSITE" id="PS50893"/>
    </source>
</evidence>
<dbReference type="PROSITE" id="PS51012">
    <property type="entry name" value="ABC_TM2"/>
    <property type="match status" value="1"/>
</dbReference>
<evidence type="ECO:0000256" key="8">
    <source>
        <dbReference type="ARBA" id="ARBA00022967"/>
    </source>
</evidence>
<keyword evidence="9 13" id="KW-1133">Transmembrane helix</keyword>
<evidence type="ECO:0000256" key="1">
    <source>
        <dbReference type="ARBA" id="ARBA00004141"/>
    </source>
</evidence>
<dbReference type="GO" id="GO:1900753">
    <property type="term" value="P:doxorubicin transport"/>
    <property type="evidence" value="ECO:0007669"/>
    <property type="project" value="InterPro"/>
</dbReference>
<keyword evidence="3 13" id="KW-0813">Transport</keyword>
<dbReference type="InterPro" id="IPR017871">
    <property type="entry name" value="ABC_transporter-like_CS"/>
</dbReference>
<feature type="transmembrane region" description="Helical" evidence="13">
    <location>
        <begin position="398"/>
        <end position="417"/>
    </location>
</feature>
<evidence type="ECO:0000256" key="11">
    <source>
        <dbReference type="ARBA" id="ARBA00023251"/>
    </source>
</evidence>
<protein>
    <recommendedName>
        <fullName evidence="13">Transport permease protein</fullName>
    </recommendedName>
</protein>
<evidence type="ECO:0000313" key="18">
    <source>
        <dbReference type="Proteomes" id="UP000287547"/>
    </source>
</evidence>
<dbReference type="SMART" id="SM00382">
    <property type="entry name" value="AAA"/>
    <property type="match status" value="1"/>
</dbReference>
<feature type="compositionally biased region" description="Polar residues" evidence="14">
    <location>
        <begin position="314"/>
        <end position="324"/>
    </location>
</feature>
<keyword evidence="4 13" id="KW-1003">Cell membrane</keyword>
<dbReference type="Gene3D" id="3.40.50.300">
    <property type="entry name" value="P-loop containing nucleotide triphosphate hydrolases"/>
    <property type="match status" value="1"/>
</dbReference>
<keyword evidence="5 13" id="KW-0812">Transmembrane</keyword>
<dbReference type="PROSITE" id="PS50893">
    <property type="entry name" value="ABC_TRANSPORTER_2"/>
    <property type="match status" value="1"/>
</dbReference>
<organism evidence="17 18">
    <name type="scientific">Kibdelosporangium aridum</name>
    <dbReference type="NCBI Taxonomy" id="2030"/>
    <lineage>
        <taxon>Bacteria</taxon>
        <taxon>Bacillati</taxon>
        <taxon>Actinomycetota</taxon>
        <taxon>Actinomycetes</taxon>
        <taxon>Pseudonocardiales</taxon>
        <taxon>Pseudonocardiaceae</taxon>
        <taxon>Kibdelosporangium</taxon>
    </lineage>
</organism>
<dbReference type="InterPro" id="IPR003439">
    <property type="entry name" value="ABC_transporter-like_ATP-bd"/>
</dbReference>
<evidence type="ECO:0000259" key="16">
    <source>
        <dbReference type="PROSITE" id="PS51012"/>
    </source>
</evidence>
<evidence type="ECO:0000313" key="17">
    <source>
        <dbReference type="EMBL" id="RSM81922.1"/>
    </source>
</evidence>
<dbReference type="OrthoDB" id="9804819at2"/>
<dbReference type="Pfam" id="PF00005">
    <property type="entry name" value="ABC_tran"/>
    <property type="match status" value="1"/>
</dbReference>
<comment type="caution">
    <text evidence="13">Lacks conserved residue(s) required for the propagation of feature annotation.</text>
</comment>
<dbReference type="NCBIfam" id="TIGR01188">
    <property type="entry name" value="drrA"/>
    <property type="match status" value="1"/>
</dbReference>
<dbReference type="PANTHER" id="PTHR42711">
    <property type="entry name" value="ABC TRANSPORTER ATP-BINDING PROTEIN"/>
    <property type="match status" value="1"/>
</dbReference>
<dbReference type="PROSITE" id="PS00211">
    <property type="entry name" value="ABC_TRANSPORTER_1"/>
    <property type="match status" value="1"/>
</dbReference>
<keyword evidence="11" id="KW-0046">Antibiotic resistance</keyword>
<feature type="domain" description="ABC transmembrane type-2" evidence="16">
    <location>
        <begin position="368"/>
        <end position="594"/>
    </location>
</feature>
<comment type="caution">
    <text evidence="17">The sequence shown here is derived from an EMBL/GenBank/DDBJ whole genome shotgun (WGS) entry which is preliminary data.</text>
</comment>
<evidence type="ECO:0000256" key="10">
    <source>
        <dbReference type="ARBA" id="ARBA00023136"/>
    </source>
</evidence>
<dbReference type="GO" id="GO:0043215">
    <property type="term" value="P:daunorubicin transport"/>
    <property type="evidence" value="ECO:0007669"/>
    <property type="project" value="InterPro"/>
</dbReference>
<accession>A0A428Z536</accession>
<dbReference type="Proteomes" id="UP000287547">
    <property type="component" value="Unassembled WGS sequence"/>
</dbReference>
<evidence type="ECO:0000256" key="2">
    <source>
        <dbReference type="ARBA" id="ARBA00004413"/>
    </source>
</evidence>
<dbReference type="Pfam" id="PF13732">
    <property type="entry name" value="DrrA1-3_C"/>
    <property type="match status" value="1"/>
</dbReference>
<gene>
    <name evidence="17" type="ORF">DMH04_26610</name>
</gene>
<dbReference type="InterPro" id="IPR025302">
    <property type="entry name" value="DrrA1/2-like_C"/>
</dbReference>
<sequence length="598" mass="63637">MTMAIQAKGLSKSFGDTRALDGVDLEVPNGTVLGLLGPNGSGKTTTVRILSTLLRPDAGHAEVNGFEVVRQAADVRTQIGLTGQYAAVDGQLTATENLMMIGRLLGLPQDECAGRSAELLERFGLAGDADRLVKTYSGGMRRRLDLAASIVGRPRVLFLDEPTTGLDPRSRRELWAMIGELVADGTTVLLTTQYLDEADALADSIVVLDGGRVIARGTADELKRQVGGQVLDVVLGDKNAVPAAVAVLSEVAAGDVTADRLTGRIEITVDSPASTATAIRGLDEAGIAVTDLSLRQPSLDDVFLAITGHRTTVEQDPQDTGSRASTHHRHVSTKDSARPVKRRGVPGAVADAGIVARRNLLQLWRSPSYVAFSLLQPVIFVLLFTWVFGGAILPQGDYISFVMPGIIVEMIGFDALGTATGMNSDLRNGIIDRFRSLPMARSAVLGGRVLADTVRTLSSVLIVTAVGWLLGFRLTTGLLPVLAALALATAFGIALIWLNAWIGLTVRSPEAVQAASMIWLFPLVFGSSAFVPVETMPQWLQVAVNVNPITSVVDAIRGLVLGGPVAMPVLYSLAWIIGLTTVFWSLSVHRYQRMKTLV</sequence>
<evidence type="ECO:0000256" key="9">
    <source>
        <dbReference type="ARBA" id="ARBA00022989"/>
    </source>
</evidence>
<feature type="domain" description="ABC transporter" evidence="15">
    <location>
        <begin position="5"/>
        <end position="235"/>
    </location>
</feature>
<dbReference type="FunFam" id="3.40.50.300:FF:000589">
    <property type="entry name" value="ABC transporter, ATP-binding subunit"/>
    <property type="match status" value="1"/>
</dbReference>
<evidence type="ECO:0000256" key="13">
    <source>
        <dbReference type="RuleBase" id="RU361157"/>
    </source>
</evidence>
<evidence type="ECO:0000256" key="6">
    <source>
        <dbReference type="ARBA" id="ARBA00022741"/>
    </source>
</evidence>